<reference evidence="1 2" key="1">
    <citation type="submission" date="2020-03" db="EMBL/GenBank/DDBJ databases">
        <title>WGS of the type strain of Planosporangium spp.</title>
        <authorList>
            <person name="Thawai C."/>
        </authorList>
    </citation>
    <scope>NUCLEOTIDE SEQUENCE [LARGE SCALE GENOMIC DNA]</scope>
    <source>
        <strain evidence="1 2">TBRC 5610</strain>
    </source>
</reference>
<name>A0ABX0XXQ0_9ACTN</name>
<sequence>MRGEAVSVSTLGTTWTPMSPAQRDQFERDGYLILPGALSPDEVGRYRAAVEAVYRTKDAVGRLAPDRSLHLLSAVRNCPELAGLIDHPAVFPLVWSILGWNVHVYHSHIDVHPQLPGPKPAWWHWHQDGGRQNRELETDPRPRISVKLAFWLSDVSRPGRGNLTLIPGSHRTNWLPGPPRRDLAWPQPDGAVQITVEPGDVVFFDRRIWHARSDNLSPVTRMAVFFGYTYRWIAVRDEVADLWRQPWWQELSPVQRQLLGGAGDGSGDHLWGHDPGSTPLYRELAARQLLDPGYPPLIP</sequence>
<protein>
    <submittedName>
        <fullName evidence="1">Phytanoyl-CoA dioxygenase family protein</fullName>
    </submittedName>
</protein>
<dbReference type="SUPFAM" id="SSF51197">
    <property type="entry name" value="Clavaminate synthase-like"/>
    <property type="match status" value="1"/>
</dbReference>
<dbReference type="Pfam" id="PF05721">
    <property type="entry name" value="PhyH"/>
    <property type="match status" value="1"/>
</dbReference>
<gene>
    <name evidence="1" type="ORF">HC031_12955</name>
</gene>
<dbReference type="Proteomes" id="UP000722989">
    <property type="component" value="Unassembled WGS sequence"/>
</dbReference>
<dbReference type="InterPro" id="IPR008775">
    <property type="entry name" value="Phytyl_CoA_dOase-like"/>
</dbReference>
<dbReference type="GO" id="GO:0051213">
    <property type="term" value="F:dioxygenase activity"/>
    <property type="evidence" value="ECO:0007669"/>
    <property type="project" value="UniProtKB-KW"/>
</dbReference>
<dbReference type="Gene3D" id="2.60.120.620">
    <property type="entry name" value="q2cbj1_9rhob like domain"/>
    <property type="match status" value="1"/>
</dbReference>
<dbReference type="PANTHER" id="PTHR20883:SF51">
    <property type="entry name" value="PHYTANOYL-COA HYDROXYLASE"/>
    <property type="match status" value="1"/>
</dbReference>
<evidence type="ECO:0000313" key="2">
    <source>
        <dbReference type="Proteomes" id="UP000722989"/>
    </source>
</evidence>
<keyword evidence="2" id="KW-1185">Reference proteome</keyword>
<evidence type="ECO:0000313" key="1">
    <source>
        <dbReference type="EMBL" id="NJC70616.1"/>
    </source>
</evidence>
<proteinExistence type="predicted"/>
<comment type="caution">
    <text evidence="1">The sequence shown here is derived from an EMBL/GenBank/DDBJ whole genome shotgun (WGS) entry which is preliminary data.</text>
</comment>
<keyword evidence="1" id="KW-0223">Dioxygenase</keyword>
<organism evidence="1 2">
    <name type="scientific">Planosporangium thailandense</name>
    <dbReference type="NCBI Taxonomy" id="765197"/>
    <lineage>
        <taxon>Bacteria</taxon>
        <taxon>Bacillati</taxon>
        <taxon>Actinomycetota</taxon>
        <taxon>Actinomycetes</taxon>
        <taxon>Micromonosporales</taxon>
        <taxon>Micromonosporaceae</taxon>
        <taxon>Planosporangium</taxon>
    </lineage>
</organism>
<accession>A0ABX0XXQ0</accession>
<keyword evidence="1" id="KW-0560">Oxidoreductase</keyword>
<dbReference type="PANTHER" id="PTHR20883">
    <property type="entry name" value="PHYTANOYL-COA DIOXYGENASE DOMAIN CONTAINING 1"/>
    <property type="match status" value="1"/>
</dbReference>
<dbReference type="EMBL" id="JAATVY010000007">
    <property type="protein sequence ID" value="NJC70616.1"/>
    <property type="molecule type" value="Genomic_DNA"/>
</dbReference>